<evidence type="ECO:0000313" key="2">
    <source>
        <dbReference type="EMBL" id="RPD60783.1"/>
    </source>
</evidence>
<evidence type="ECO:0000313" key="3">
    <source>
        <dbReference type="Proteomes" id="UP000313359"/>
    </source>
</evidence>
<accession>A0A5C2SAJ8</accession>
<evidence type="ECO:0000256" key="1">
    <source>
        <dbReference type="SAM" id="MobiDB-lite"/>
    </source>
</evidence>
<proteinExistence type="predicted"/>
<name>A0A5C2SAJ8_9APHY</name>
<organism evidence="2 3">
    <name type="scientific">Lentinus tigrinus ALCF2SS1-6</name>
    <dbReference type="NCBI Taxonomy" id="1328759"/>
    <lineage>
        <taxon>Eukaryota</taxon>
        <taxon>Fungi</taxon>
        <taxon>Dikarya</taxon>
        <taxon>Basidiomycota</taxon>
        <taxon>Agaricomycotina</taxon>
        <taxon>Agaricomycetes</taxon>
        <taxon>Polyporales</taxon>
        <taxon>Polyporaceae</taxon>
        <taxon>Lentinus</taxon>
    </lineage>
</organism>
<keyword evidence="3" id="KW-1185">Reference proteome</keyword>
<feature type="region of interest" description="Disordered" evidence="1">
    <location>
        <begin position="81"/>
        <end position="118"/>
    </location>
</feature>
<protein>
    <submittedName>
        <fullName evidence="2">Uncharacterized protein</fullName>
    </submittedName>
</protein>
<feature type="compositionally biased region" description="Polar residues" evidence="1">
    <location>
        <begin position="83"/>
        <end position="95"/>
    </location>
</feature>
<dbReference type="Proteomes" id="UP000313359">
    <property type="component" value="Unassembled WGS sequence"/>
</dbReference>
<gene>
    <name evidence="2" type="ORF">L227DRAFT_600644</name>
</gene>
<sequence length="206" mass="22168">MHITAYLFHPSRPPDMFAVYHPTRPPDPLPPGVTVQASMADHPPGPRLSCAVPALSNRPSSTPRTLTSTILFGERRLPGAATRQANSPIVASTRNPGARSRNTRTRSSDAESSTPRIRRSAQQYSCSFLRFFSSSGSSRLIFSRTVSSSILGSPPLSASDYFNISCGPGLAQDCDSCYTNARSSCLRVLPSSGSSSRFTGLCRRSL</sequence>
<dbReference type="AlphaFoldDB" id="A0A5C2SAJ8"/>
<dbReference type="EMBL" id="ML122264">
    <property type="protein sequence ID" value="RPD60783.1"/>
    <property type="molecule type" value="Genomic_DNA"/>
</dbReference>
<reference evidence="2" key="1">
    <citation type="journal article" date="2018" name="Genome Biol. Evol.">
        <title>Genomics and development of Lentinus tigrinus, a white-rot wood-decaying mushroom with dimorphic fruiting bodies.</title>
        <authorList>
            <person name="Wu B."/>
            <person name="Xu Z."/>
            <person name="Knudson A."/>
            <person name="Carlson A."/>
            <person name="Chen N."/>
            <person name="Kovaka S."/>
            <person name="LaButti K."/>
            <person name="Lipzen A."/>
            <person name="Pennachio C."/>
            <person name="Riley R."/>
            <person name="Schakwitz W."/>
            <person name="Umezawa K."/>
            <person name="Ohm R.A."/>
            <person name="Grigoriev I.V."/>
            <person name="Nagy L.G."/>
            <person name="Gibbons J."/>
            <person name="Hibbett D."/>
        </authorList>
    </citation>
    <scope>NUCLEOTIDE SEQUENCE [LARGE SCALE GENOMIC DNA]</scope>
    <source>
        <strain evidence="2">ALCF2SS1-6</strain>
    </source>
</reference>